<protein>
    <submittedName>
        <fullName evidence="1">Uncharacterized protein</fullName>
    </submittedName>
</protein>
<sequence length="171" mass="20553">MIPWNFCITTFIEIYRLAVPIFVPDAKWMHALVWRYFYRGELQQINRFTELRYEWQSSANCHFHPLPRDCPDPENNLVRRPPSLRTGERVPWLQAGIPELPMSQQIRKWWIYTDYMKMPHLMYFTGIVNLMEQALHFTYEDAADVVKKMQKVNQEALRTSTDYYKAMLSAL</sequence>
<dbReference type="OrthoDB" id="428687at2759"/>
<dbReference type="Proteomes" id="UP000601435">
    <property type="component" value="Unassembled WGS sequence"/>
</dbReference>
<evidence type="ECO:0000313" key="2">
    <source>
        <dbReference type="Proteomes" id="UP000601435"/>
    </source>
</evidence>
<evidence type="ECO:0000313" key="1">
    <source>
        <dbReference type="EMBL" id="CAE7729481.1"/>
    </source>
</evidence>
<reference evidence="1" key="1">
    <citation type="submission" date="2021-02" db="EMBL/GenBank/DDBJ databases">
        <authorList>
            <person name="Dougan E. K."/>
            <person name="Rhodes N."/>
            <person name="Thang M."/>
            <person name="Chan C."/>
        </authorList>
    </citation>
    <scope>NUCLEOTIDE SEQUENCE</scope>
</reference>
<gene>
    <name evidence="1" type="ORF">SNEC2469_LOCUS21076</name>
</gene>
<name>A0A812XKK6_9DINO</name>
<proteinExistence type="predicted"/>
<dbReference type="AlphaFoldDB" id="A0A812XKK6"/>
<comment type="caution">
    <text evidence="1">The sequence shown here is derived from an EMBL/GenBank/DDBJ whole genome shotgun (WGS) entry which is preliminary data.</text>
</comment>
<accession>A0A812XKK6</accession>
<keyword evidence="2" id="KW-1185">Reference proteome</keyword>
<organism evidence="1 2">
    <name type="scientific">Symbiodinium necroappetens</name>
    <dbReference type="NCBI Taxonomy" id="1628268"/>
    <lineage>
        <taxon>Eukaryota</taxon>
        <taxon>Sar</taxon>
        <taxon>Alveolata</taxon>
        <taxon>Dinophyceae</taxon>
        <taxon>Suessiales</taxon>
        <taxon>Symbiodiniaceae</taxon>
        <taxon>Symbiodinium</taxon>
    </lineage>
</organism>
<dbReference type="EMBL" id="CAJNJA010037147">
    <property type="protein sequence ID" value="CAE7729481.1"/>
    <property type="molecule type" value="Genomic_DNA"/>
</dbReference>